<proteinExistence type="predicted"/>
<keyword evidence="2" id="KW-1185">Reference proteome</keyword>
<evidence type="ECO:0008006" key="3">
    <source>
        <dbReference type="Google" id="ProtNLM"/>
    </source>
</evidence>
<evidence type="ECO:0000313" key="1">
    <source>
        <dbReference type="EMBL" id="KAJ54772.1"/>
    </source>
</evidence>
<organism evidence="1 2">
    <name type="scientific">Actibacterium mucosum KCTC 23349</name>
    <dbReference type="NCBI Taxonomy" id="1454373"/>
    <lineage>
        <taxon>Bacteria</taxon>
        <taxon>Pseudomonadati</taxon>
        <taxon>Pseudomonadota</taxon>
        <taxon>Alphaproteobacteria</taxon>
        <taxon>Rhodobacterales</taxon>
        <taxon>Roseobacteraceae</taxon>
        <taxon>Actibacterium</taxon>
    </lineage>
</organism>
<dbReference type="STRING" id="1454373.ACMU_16795"/>
<dbReference type="RefSeq" id="WP_035260981.1">
    <property type="nucleotide sequence ID" value="NZ_JFKE01000006.1"/>
</dbReference>
<name>A0A037ZF62_9RHOB</name>
<dbReference type="EMBL" id="JFKE01000006">
    <property type="protein sequence ID" value="KAJ54772.1"/>
    <property type="molecule type" value="Genomic_DNA"/>
</dbReference>
<sequence length="123" mass="13832">MLEKLQDVQMRLQDKPQLLRRGRLISDTVLLRVDGDEFYLHFDKGALATITPGPSKKIPYQFGLSTDAEALAAFWTPTPPPGFHDIFAMAKIGRLEFSGDILRLVKNLMFFKEVLLLGREGAA</sequence>
<comment type="caution">
    <text evidence="1">The sequence shown here is derived from an EMBL/GenBank/DDBJ whole genome shotgun (WGS) entry which is preliminary data.</text>
</comment>
<dbReference type="AlphaFoldDB" id="A0A037ZF62"/>
<dbReference type="Proteomes" id="UP000026249">
    <property type="component" value="Unassembled WGS sequence"/>
</dbReference>
<gene>
    <name evidence="1" type="ORF">ACMU_16795</name>
</gene>
<dbReference type="OrthoDB" id="2853714at2"/>
<evidence type="ECO:0000313" key="2">
    <source>
        <dbReference type="Proteomes" id="UP000026249"/>
    </source>
</evidence>
<accession>A0A037ZF62</accession>
<reference evidence="1 2" key="1">
    <citation type="submission" date="2014-03" db="EMBL/GenBank/DDBJ databases">
        <title>Draft Genome Sequence of Actibacterium mucosum KCTC 23349, a Marine Alphaproteobacterium with Complex Ionic Requirements Isolated from Mediterranean Seawater at Malvarrosa Beach, Valencia, Spain.</title>
        <authorList>
            <person name="Arahal D.R."/>
            <person name="Shao Z."/>
            <person name="Lai Q."/>
            <person name="Pujalte M.J."/>
        </authorList>
    </citation>
    <scope>NUCLEOTIDE SEQUENCE [LARGE SCALE GENOMIC DNA]</scope>
    <source>
        <strain evidence="1 2">KCTC 23349</strain>
    </source>
</reference>
<protein>
    <recommendedName>
        <fullName evidence="3">SCP2 domain-containing protein</fullName>
    </recommendedName>
</protein>